<dbReference type="Gene3D" id="2.60.40.2060">
    <property type="match status" value="1"/>
</dbReference>
<proteinExistence type="predicted"/>
<dbReference type="InterPro" id="IPR024278">
    <property type="entry name" value="DUF3823_N"/>
</dbReference>
<evidence type="ECO:0000313" key="4">
    <source>
        <dbReference type="Proteomes" id="UP000619457"/>
    </source>
</evidence>
<evidence type="ECO:0000259" key="1">
    <source>
        <dbReference type="Pfam" id="PF12866"/>
    </source>
</evidence>
<comment type="caution">
    <text evidence="3">The sequence shown here is derived from an EMBL/GenBank/DDBJ whole genome shotgun (WGS) entry which is preliminary data.</text>
</comment>
<keyword evidence="4" id="KW-1185">Reference proteome</keyword>
<protein>
    <recommendedName>
        <fullName evidence="5">DUF3823 domain-containing protein</fullName>
    </recommendedName>
</protein>
<sequence length="217" mass="24181">MMVLGVTVASCAYDNFEAPKSTLSGRIVYDGEALGLRSQGVQLELWQHGYDLFQKIPVYVSHDGSFTATLFDGDYKLTLIRGNGPWLDQTDSIDVNINGNLTMDLEVMPHFIIDEPTYSIINDTIVRASFTVDQVNQMANMEFADLYLGRTSLTDIVRNEYLGRFFAEQITIGAPSTVEVTVPNHLRGRTDLFVRLGVKTSGVEELVYSQVENVAIN</sequence>
<gene>
    <name evidence="3" type="ORF">GCM10007049_16030</name>
</gene>
<evidence type="ECO:0000313" key="3">
    <source>
        <dbReference type="EMBL" id="GGZ23807.1"/>
    </source>
</evidence>
<dbReference type="Pfam" id="PF12866">
    <property type="entry name" value="DUF3823"/>
    <property type="match status" value="1"/>
</dbReference>
<dbReference type="EMBL" id="BMWX01000002">
    <property type="protein sequence ID" value="GGZ23807.1"/>
    <property type="molecule type" value="Genomic_DNA"/>
</dbReference>
<dbReference type="Gene3D" id="2.60.40.1120">
    <property type="entry name" value="Carboxypeptidase-like, regulatory domain"/>
    <property type="match status" value="1"/>
</dbReference>
<reference evidence="3" key="2">
    <citation type="submission" date="2020-09" db="EMBL/GenBank/DDBJ databases">
        <authorList>
            <person name="Sun Q."/>
            <person name="Kim S."/>
        </authorList>
    </citation>
    <scope>NUCLEOTIDE SEQUENCE</scope>
    <source>
        <strain evidence="3">KCTC 12368</strain>
    </source>
</reference>
<organism evidence="3 4">
    <name type="scientific">Echinicola pacifica</name>
    <dbReference type="NCBI Taxonomy" id="346377"/>
    <lineage>
        <taxon>Bacteria</taxon>
        <taxon>Pseudomonadati</taxon>
        <taxon>Bacteroidota</taxon>
        <taxon>Cytophagia</taxon>
        <taxon>Cytophagales</taxon>
        <taxon>Cyclobacteriaceae</taxon>
        <taxon>Echinicola</taxon>
    </lineage>
</organism>
<dbReference type="AlphaFoldDB" id="A0A918PVS6"/>
<evidence type="ECO:0008006" key="5">
    <source>
        <dbReference type="Google" id="ProtNLM"/>
    </source>
</evidence>
<name>A0A918PVS6_9BACT</name>
<dbReference type="Proteomes" id="UP000619457">
    <property type="component" value="Unassembled WGS sequence"/>
</dbReference>
<evidence type="ECO:0000259" key="2">
    <source>
        <dbReference type="Pfam" id="PF18003"/>
    </source>
</evidence>
<dbReference type="InterPro" id="IPR041186">
    <property type="entry name" value="DUF3823_C"/>
</dbReference>
<reference evidence="3" key="1">
    <citation type="journal article" date="2014" name="Int. J. Syst. Evol. Microbiol.">
        <title>Complete genome sequence of Corynebacterium casei LMG S-19264T (=DSM 44701T), isolated from a smear-ripened cheese.</title>
        <authorList>
            <consortium name="US DOE Joint Genome Institute (JGI-PGF)"/>
            <person name="Walter F."/>
            <person name="Albersmeier A."/>
            <person name="Kalinowski J."/>
            <person name="Ruckert C."/>
        </authorList>
    </citation>
    <scope>NUCLEOTIDE SEQUENCE</scope>
    <source>
        <strain evidence="3">KCTC 12368</strain>
    </source>
</reference>
<feature type="domain" description="DUF3823" evidence="2">
    <location>
        <begin position="112"/>
        <end position="213"/>
    </location>
</feature>
<accession>A0A918PVS6</accession>
<dbReference type="Pfam" id="PF18003">
    <property type="entry name" value="DUF3823_C"/>
    <property type="match status" value="1"/>
</dbReference>
<feature type="domain" description="DUF3823" evidence="1">
    <location>
        <begin position="21"/>
        <end position="108"/>
    </location>
</feature>